<dbReference type="InterPro" id="IPR032466">
    <property type="entry name" value="Metal_Hydrolase"/>
</dbReference>
<dbReference type="InterPro" id="IPR050378">
    <property type="entry name" value="Metallo-dep_Hydrolases_sf"/>
</dbReference>
<organism evidence="3 4">
    <name type="scientific">Tolypocladium ophioglossoides (strain CBS 100239)</name>
    <name type="common">Snaketongue truffleclub</name>
    <name type="synonym">Elaphocordyceps ophioglossoides</name>
    <dbReference type="NCBI Taxonomy" id="1163406"/>
    <lineage>
        <taxon>Eukaryota</taxon>
        <taxon>Fungi</taxon>
        <taxon>Dikarya</taxon>
        <taxon>Ascomycota</taxon>
        <taxon>Pezizomycotina</taxon>
        <taxon>Sordariomycetes</taxon>
        <taxon>Hypocreomycetidae</taxon>
        <taxon>Hypocreales</taxon>
        <taxon>Ophiocordycipitaceae</taxon>
        <taxon>Tolypocladium</taxon>
    </lineage>
</organism>
<reference evidence="3" key="1">
    <citation type="journal article" date="2015" name="BMC Genomics">
        <title>The genome of the truffle-parasite Tolypocladium ophioglossoides and the evolution of antifungal peptaibiotics.</title>
        <authorList>
            <person name="Quandt C.A."/>
            <person name="Bushley K.E."/>
            <person name="Spatafora J.W."/>
        </authorList>
    </citation>
    <scope>NUCLEOTIDE SEQUENCE [LARGE SCALE GENOMIC DNA]</scope>
    <source>
        <strain evidence="3">CBS 100239</strain>
    </source>
</reference>
<gene>
    <name evidence="3" type="ORF">TOPH_06712</name>
</gene>
<dbReference type="Pfam" id="PF07969">
    <property type="entry name" value="Amidohydro_3"/>
    <property type="match status" value="1"/>
</dbReference>
<evidence type="ECO:0000259" key="2">
    <source>
        <dbReference type="Pfam" id="PF07969"/>
    </source>
</evidence>
<protein>
    <submittedName>
        <fullName evidence="3">N-acyl-D-glutamate deacylase</fullName>
    </submittedName>
</protein>
<dbReference type="CDD" id="cd01297">
    <property type="entry name" value="D-aminoacylase"/>
    <property type="match status" value="1"/>
</dbReference>
<dbReference type="OrthoDB" id="194468at2759"/>
<dbReference type="SUPFAM" id="SSF51556">
    <property type="entry name" value="Metallo-dependent hydrolases"/>
    <property type="match status" value="1"/>
</dbReference>
<dbReference type="GO" id="GO:0016810">
    <property type="term" value="F:hydrolase activity, acting on carbon-nitrogen (but not peptide) bonds"/>
    <property type="evidence" value="ECO:0007669"/>
    <property type="project" value="InterPro"/>
</dbReference>
<comment type="similarity">
    <text evidence="1">Belongs to the metallo-dependent hydrolases superfamily. Hydantoinase/dihydropyrimidinase family.</text>
</comment>
<dbReference type="AlphaFoldDB" id="A0A0L0N3M5"/>
<evidence type="ECO:0000313" key="3">
    <source>
        <dbReference type="EMBL" id="KND88682.1"/>
    </source>
</evidence>
<dbReference type="PANTHER" id="PTHR11647:SF1">
    <property type="entry name" value="COLLAPSIN RESPONSE MEDIATOR PROTEIN"/>
    <property type="match status" value="1"/>
</dbReference>
<dbReference type="Gene3D" id="3.20.20.140">
    <property type="entry name" value="Metal-dependent hydrolases"/>
    <property type="match status" value="2"/>
</dbReference>
<feature type="domain" description="Amidohydrolase 3" evidence="2">
    <location>
        <begin position="50"/>
        <end position="528"/>
    </location>
</feature>
<accession>A0A0L0N3M5</accession>
<dbReference type="SUPFAM" id="SSF51338">
    <property type="entry name" value="Composite domain of metallo-dependent hydrolases"/>
    <property type="match status" value="1"/>
</dbReference>
<comment type="caution">
    <text evidence="3">The sequence shown here is derived from an EMBL/GenBank/DDBJ whole genome shotgun (WGS) entry which is preliminary data.</text>
</comment>
<dbReference type="PANTHER" id="PTHR11647">
    <property type="entry name" value="HYDRANTOINASE/DIHYDROPYRIMIDINASE FAMILY MEMBER"/>
    <property type="match status" value="1"/>
</dbReference>
<sequence length="558" mass="60309">MLSDILFLSATVVSGDEGAEPFIADVLVSDGLIAEIGAPGSIEGRSARRIDAKGHYLSPGFIDMHAHSDLYLLTHPDHEPKISQGCTTEVVGQDGISYAPIRNPHQLQAIRDQIAGWNGNPTDEACRTTHKGVGIFEWQTVGEYLDCLERNRTATNVAMLVPQGNLRLLACGPYDTPATPDEIQDQVQLLREAMGQGAVGMSSGLTYTPGMYASTSELAVLCKALAAEYPGAFYAPHHRSYGFRAIESYAEMLELGQTTGCPVHLTHATLNFSENKGKAPVLLSMIDKTLAEGVDITLDPYPYLPGCTTLASLLPGWASAGGPSETLQRLEDAATREKIRVAIEVTGCDGGHGIPTNWDEIQIGTVGNPSLASYSGRRLGEVARSLNKPPIEVFFDILQKDRLATSSLMHVGNEENVRQIMQHRVHMGGSDAILHGKSLHPRAYGTFTRYLGHYSRELAILPLPAMVAHLTSRPAKRLSVYPHRGLIAKGSAADLVLFDPEAIKDMATFEEPKLPSRGIRFVLVNGEVALDEGKMTGARGGKTLRRMKDGKVAARGEQ</sequence>
<keyword evidence="4" id="KW-1185">Reference proteome</keyword>
<evidence type="ECO:0000256" key="1">
    <source>
        <dbReference type="ARBA" id="ARBA00008829"/>
    </source>
</evidence>
<dbReference type="EMBL" id="LFRF01000024">
    <property type="protein sequence ID" value="KND88682.1"/>
    <property type="molecule type" value="Genomic_DNA"/>
</dbReference>
<dbReference type="STRING" id="1163406.A0A0L0N3M5"/>
<dbReference type="Proteomes" id="UP000036947">
    <property type="component" value="Unassembled WGS sequence"/>
</dbReference>
<proteinExistence type="inferred from homology"/>
<name>A0A0L0N3M5_TOLOC</name>
<evidence type="ECO:0000313" key="4">
    <source>
        <dbReference type="Proteomes" id="UP000036947"/>
    </source>
</evidence>
<dbReference type="InterPro" id="IPR013108">
    <property type="entry name" value="Amidohydro_3"/>
</dbReference>
<dbReference type="InterPro" id="IPR011059">
    <property type="entry name" value="Metal-dep_hydrolase_composite"/>
</dbReference>